<protein>
    <recommendedName>
        <fullName evidence="4">DNA methylase adenine-specific domain-containing protein</fullName>
    </recommendedName>
</protein>
<accession>A0A1L7D4H6</accession>
<proteinExistence type="predicted"/>
<dbReference type="OrthoDB" id="9776021at2"/>
<dbReference type="EMBL" id="CP009249">
    <property type="protein sequence ID" value="APT92911.1"/>
    <property type="molecule type" value="Genomic_DNA"/>
</dbReference>
<evidence type="ECO:0000313" key="2">
    <source>
        <dbReference type="EMBL" id="APT92911.1"/>
    </source>
</evidence>
<sequence length="157" mass="17161">MTRQADLAKAYEQSTSSRRASSDGVVTTPVEVVDFINRSAWQQTRQRFGVDLDHGRVQLIDPFAGTGIFFARLLETAPPDKVQGLVNNMFGLEVDPAAAAIADNNIRQVAQECGATPPDRPLVICADTFAIPNDQDIPALFDQVHRTGTHPYQPKGE</sequence>
<dbReference type="RefSeq" id="WP_075734902.1">
    <property type="nucleotide sequence ID" value="NZ_CP009249.1"/>
</dbReference>
<evidence type="ECO:0000256" key="1">
    <source>
        <dbReference type="SAM" id="MobiDB-lite"/>
    </source>
</evidence>
<reference evidence="2 3" key="1">
    <citation type="submission" date="2014-08" db="EMBL/GenBank/DDBJ databases">
        <title>Complete genome sequence of Corynebacterium phocae M408/89/1(T)(=DSM 44612(T)), isolated from the common seal (Phoca vitulina).</title>
        <authorList>
            <person name="Ruckert C."/>
            <person name="Albersmeier A."/>
            <person name="Winkler A."/>
            <person name="Kalinowski J."/>
        </authorList>
    </citation>
    <scope>NUCLEOTIDE SEQUENCE [LARGE SCALE GENOMIC DNA]</scope>
    <source>
        <strain evidence="2 3">M408/89/1</strain>
    </source>
</reference>
<feature type="region of interest" description="Disordered" evidence="1">
    <location>
        <begin position="1"/>
        <end position="23"/>
    </location>
</feature>
<name>A0A1L7D4H6_9CORY</name>
<keyword evidence="3" id="KW-1185">Reference proteome</keyword>
<dbReference type="Proteomes" id="UP000185491">
    <property type="component" value="Chromosome"/>
</dbReference>
<dbReference type="Gene3D" id="3.40.50.150">
    <property type="entry name" value="Vaccinia Virus protein VP39"/>
    <property type="match status" value="1"/>
</dbReference>
<evidence type="ECO:0008006" key="4">
    <source>
        <dbReference type="Google" id="ProtNLM"/>
    </source>
</evidence>
<evidence type="ECO:0000313" key="3">
    <source>
        <dbReference type="Proteomes" id="UP000185491"/>
    </source>
</evidence>
<dbReference type="KEGG" id="cpho:CPHO_08440"/>
<dbReference type="SUPFAM" id="SSF53335">
    <property type="entry name" value="S-adenosyl-L-methionine-dependent methyltransferases"/>
    <property type="match status" value="1"/>
</dbReference>
<dbReference type="InterPro" id="IPR029063">
    <property type="entry name" value="SAM-dependent_MTases_sf"/>
</dbReference>
<dbReference type="AlphaFoldDB" id="A0A1L7D4H6"/>
<gene>
    <name evidence="2" type="ORF">CPHO_08440</name>
</gene>
<organism evidence="2 3">
    <name type="scientific">Corynebacterium phocae</name>
    <dbReference type="NCBI Taxonomy" id="161895"/>
    <lineage>
        <taxon>Bacteria</taxon>
        <taxon>Bacillati</taxon>
        <taxon>Actinomycetota</taxon>
        <taxon>Actinomycetes</taxon>
        <taxon>Mycobacteriales</taxon>
        <taxon>Corynebacteriaceae</taxon>
        <taxon>Corynebacterium</taxon>
    </lineage>
</organism>